<keyword evidence="10 15" id="KW-0411">Iron-sulfur</keyword>
<dbReference type="Pfam" id="PF01077">
    <property type="entry name" value="NIR_SIR"/>
    <property type="match status" value="1"/>
</dbReference>
<evidence type="ECO:0000256" key="9">
    <source>
        <dbReference type="ARBA" id="ARBA00023004"/>
    </source>
</evidence>
<dbReference type="SUPFAM" id="SSF56014">
    <property type="entry name" value="Nitrite and sulphite reductase 4Fe-4S domain-like"/>
    <property type="match status" value="2"/>
</dbReference>
<evidence type="ECO:0000259" key="17">
    <source>
        <dbReference type="Pfam" id="PF03460"/>
    </source>
</evidence>
<evidence type="ECO:0000259" key="16">
    <source>
        <dbReference type="Pfam" id="PF01077"/>
    </source>
</evidence>
<dbReference type="GO" id="GO:0009337">
    <property type="term" value="C:sulfite reductase complex (NADPH)"/>
    <property type="evidence" value="ECO:0007669"/>
    <property type="project" value="InterPro"/>
</dbReference>
<proteinExistence type="inferred from homology"/>
<feature type="binding site" evidence="15">
    <location>
        <position position="438"/>
    </location>
    <ligand>
        <name>[4Fe-4S] cluster</name>
        <dbReference type="ChEBI" id="CHEBI:49883"/>
    </ligand>
</feature>
<comment type="catalytic activity">
    <reaction evidence="12 15">
        <text>hydrogen sulfide + 3 NADP(+) + 3 H2O = sulfite + 3 NADPH + 4 H(+)</text>
        <dbReference type="Rhea" id="RHEA:13801"/>
        <dbReference type="ChEBI" id="CHEBI:15377"/>
        <dbReference type="ChEBI" id="CHEBI:15378"/>
        <dbReference type="ChEBI" id="CHEBI:17359"/>
        <dbReference type="ChEBI" id="CHEBI:29919"/>
        <dbReference type="ChEBI" id="CHEBI:57783"/>
        <dbReference type="ChEBI" id="CHEBI:58349"/>
        <dbReference type="EC" id="1.8.1.2"/>
    </reaction>
</comment>
<comment type="function">
    <text evidence="13 15">Component of the sulfite reductase complex that catalyzes the 6-electron reduction of sulfite to sulfide. This is one of several activities required for the biosynthesis of L-cysteine from sulfate.</text>
</comment>
<dbReference type="GO" id="GO:0050661">
    <property type="term" value="F:NADP binding"/>
    <property type="evidence" value="ECO:0007669"/>
    <property type="project" value="InterPro"/>
</dbReference>
<comment type="pathway">
    <text evidence="1 15">Sulfur metabolism; hydrogen sulfide biosynthesis; hydrogen sulfide from sulfite (NADPH route): step 1/1.</text>
</comment>
<dbReference type="UniPathway" id="UPA00140">
    <property type="reaction ID" value="UER00207"/>
</dbReference>
<dbReference type="AlphaFoldDB" id="A0A6M1PKJ8"/>
<dbReference type="InterPro" id="IPR006066">
    <property type="entry name" value="NO2/SO3_Rdtase_FeS/sirohaem_BS"/>
</dbReference>
<keyword evidence="9 15" id="KW-0408">Iron</keyword>
<dbReference type="GO" id="GO:0004783">
    <property type="term" value="F:sulfite reductase (NADPH) activity"/>
    <property type="evidence" value="ECO:0007669"/>
    <property type="project" value="UniProtKB-UniRule"/>
</dbReference>
<feature type="domain" description="Nitrite/sulphite reductase 4Fe-4S" evidence="16">
    <location>
        <begin position="174"/>
        <end position="331"/>
    </location>
</feature>
<dbReference type="PANTHER" id="PTHR11493:SF47">
    <property type="entry name" value="SULFITE REDUCTASE [NADPH] SUBUNIT BETA"/>
    <property type="match status" value="1"/>
</dbReference>
<comment type="cofactor">
    <cofactor evidence="15">
        <name>siroheme</name>
        <dbReference type="ChEBI" id="CHEBI:60052"/>
    </cofactor>
    <text evidence="15">Binds 1 siroheme per subunit.</text>
</comment>
<accession>A0A6M1PKJ8</accession>
<evidence type="ECO:0000313" key="19">
    <source>
        <dbReference type="Proteomes" id="UP000480151"/>
    </source>
</evidence>
<dbReference type="InterPro" id="IPR036136">
    <property type="entry name" value="Nit/Sulf_reduc_fer-like_dom_sf"/>
</dbReference>
<evidence type="ECO:0000256" key="5">
    <source>
        <dbReference type="ARBA" id="ARBA00022617"/>
    </source>
</evidence>
<dbReference type="SUPFAM" id="SSF55124">
    <property type="entry name" value="Nitrite/Sulfite reductase N-terminal domain-like"/>
    <property type="match status" value="2"/>
</dbReference>
<dbReference type="InterPro" id="IPR006067">
    <property type="entry name" value="NO2/SO3_Rdtase_4Fe4S_dom"/>
</dbReference>
<dbReference type="InterPro" id="IPR045169">
    <property type="entry name" value="NO2/SO3_Rdtase_4Fe4S_prot"/>
</dbReference>
<comment type="similarity">
    <text evidence="2 15">Belongs to the nitrite and sulfite reductase 4Fe-4S domain family.</text>
</comment>
<evidence type="ECO:0000256" key="7">
    <source>
        <dbReference type="ARBA" id="ARBA00022857"/>
    </source>
</evidence>
<dbReference type="NCBIfam" id="TIGR02041">
    <property type="entry name" value="CysI"/>
    <property type="match status" value="1"/>
</dbReference>
<comment type="cofactor">
    <cofactor evidence="15">
        <name>[4Fe-4S] cluster</name>
        <dbReference type="ChEBI" id="CHEBI:49883"/>
    </cofactor>
    <text evidence="15">Binds 1 [4Fe-4S] cluster per subunit.</text>
</comment>
<dbReference type="GO" id="GO:0070814">
    <property type="term" value="P:hydrogen sulfide biosynthetic process"/>
    <property type="evidence" value="ECO:0007669"/>
    <property type="project" value="UniProtKB-UniRule"/>
</dbReference>
<evidence type="ECO:0000256" key="6">
    <source>
        <dbReference type="ARBA" id="ARBA00022723"/>
    </source>
</evidence>
<evidence type="ECO:0000256" key="2">
    <source>
        <dbReference type="ARBA" id="ARBA00010429"/>
    </source>
</evidence>
<dbReference type="InterPro" id="IPR045854">
    <property type="entry name" value="NO2/SO3_Rdtase_4Fe4S_sf"/>
</dbReference>
<dbReference type="EC" id="1.8.1.2" evidence="15"/>
<keyword evidence="5 15" id="KW-0349">Heme</keyword>
<keyword evidence="3 15" id="KW-0004">4Fe-4S</keyword>
<comment type="subunit">
    <text evidence="14 15">Alpha(8)-beta(8). The alpha component is a flavoprotein, the beta component is a hemoprotein.</text>
</comment>
<dbReference type="GO" id="GO:0050311">
    <property type="term" value="F:sulfite reductase (ferredoxin) activity"/>
    <property type="evidence" value="ECO:0007669"/>
    <property type="project" value="TreeGrafter"/>
</dbReference>
<keyword evidence="4 15" id="KW-0028">Amino-acid biosynthesis</keyword>
<dbReference type="GO" id="GO:0046872">
    <property type="term" value="F:metal ion binding"/>
    <property type="evidence" value="ECO:0007669"/>
    <property type="project" value="UniProtKB-KW"/>
</dbReference>
<dbReference type="GO" id="GO:0000103">
    <property type="term" value="P:sulfate assimilation"/>
    <property type="evidence" value="ECO:0007669"/>
    <property type="project" value="UniProtKB-UniRule"/>
</dbReference>
<dbReference type="GO" id="GO:0019344">
    <property type="term" value="P:cysteine biosynthetic process"/>
    <property type="evidence" value="ECO:0007669"/>
    <property type="project" value="UniProtKB-KW"/>
</dbReference>
<feature type="binding site" evidence="15">
    <location>
        <position position="487"/>
    </location>
    <ligand>
        <name>[4Fe-4S] cluster</name>
        <dbReference type="ChEBI" id="CHEBI:49883"/>
    </ligand>
</feature>
<dbReference type="Gene3D" id="3.30.413.10">
    <property type="entry name" value="Sulfite Reductase Hemoprotein, domain 1"/>
    <property type="match status" value="2"/>
</dbReference>
<feature type="binding site" evidence="15">
    <location>
        <position position="444"/>
    </location>
    <ligand>
        <name>[4Fe-4S] cluster</name>
        <dbReference type="ChEBI" id="CHEBI:49883"/>
    </ligand>
</feature>
<keyword evidence="7 15" id="KW-0521">NADP</keyword>
<dbReference type="FunFam" id="3.30.413.10:FF:000003">
    <property type="entry name" value="Sulfite reductase [NADPH] hemoprotein beta-component"/>
    <property type="match status" value="1"/>
</dbReference>
<name>A0A6M1PKJ8_9BACL</name>
<evidence type="ECO:0000256" key="15">
    <source>
        <dbReference type="HAMAP-Rule" id="MF_01540"/>
    </source>
</evidence>
<dbReference type="PROSITE" id="PS00365">
    <property type="entry name" value="NIR_SIR"/>
    <property type="match status" value="1"/>
</dbReference>
<organism evidence="18 19">
    <name type="scientific">Paenibacillus apii</name>
    <dbReference type="NCBI Taxonomy" id="1850370"/>
    <lineage>
        <taxon>Bacteria</taxon>
        <taxon>Bacillati</taxon>
        <taxon>Bacillota</taxon>
        <taxon>Bacilli</taxon>
        <taxon>Bacillales</taxon>
        <taxon>Paenibacillaceae</taxon>
        <taxon>Paenibacillus</taxon>
    </lineage>
</organism>
<feature type="domain" description="Nitrite/Sulfite reductase ferredoxin-like" evidence="17">
    <location>
        <begin position="354"/>
        <end position="419"/>
    </location>
</feature>
<dbReference type="Proteomes" id="UP000480151">
    <property type="component" value="Unassembled WGS sequence"/>
</dbReference>
<evidence type="ECO:0000256" key="12">
    <source>
        <dbReference type="ARBA" id="ARBA00052219"/>
    </source>
</evidence>
<protein>
    <recommendedName>
        <fullName evidence="15">Sulfite reductase [NADPH] hemoprotein beta-component</fullName>
        <shortName evidence="15">SiR-HP</shortName>
        <shortName evidence="15">SiRHP</shortName>
        <ecNumber evidence="15">1.8.1.2</ecNumber>
    </recommendedName>
</protein>
<feature type="domain" description="Nitrite/Sulfite reductase ferredoxin-like" evidence="17">
    <location>
        <begin position="77"/>
        <end position="135"/>
    </location>
</feature>
<reference evidence="18 19" key="1">
    <citation type="submission" date="2020-02" db="EMBL/GenBank/DDBJ databases">
        <authorList>
            <person name="Gao J."/>
            <person name="Sun J."/>
        </authorList>
    </citation>
    <scope>NUCLEOTIDE SEQUENCE [LARGE SCALE GENOMIC DNA]</scope>
    <source>
        <strain evidence="18 19">7124</strain>
    </source>
</reference>
<evidence type="ECO:0000256" key="4">
    <source>
        <dbReference type="ARBA" id="ARBA00022605"/>
    </source>
</evidence>
<gene>
    <name evidence="15 18" type="primary">cysI</name>
    <name evidence="18" type="ORF">G5B47_00290</name>
</gene>
<dbReference type="InterPro" id="IPR011786">
    <property type="entry name" value="CysI"/>
</dbReference>
<keyword evidence="11 15" id="KW-0198">Cysteine biosynthesis</keyword>
<dbReference type="PANTHER" id="PTHR11493">
    <property type="entry name" value="SULFITE REDUCTASE [NADPH] SUBUNIT BETA-RELATED"/>
    <property type="match status" value="1"/>
</dbReference>
<keyword evidence="8 15" id="KW-0560">Oxidoreductase</keyword>
<evidence type="ECO:0000256" key="8">
    <source>
        <dbReference type="ARBA" id="ARBA00023002"/>
    </source>
</evidence>
<evidence type="ECO:0000256" key="14">
    <source>
        <dbReference type="ARBA" id="ARBA00062253"/>
    </source>
</evidence>
<feature type="binding site" description="axial binding residue" evidence="15">
    <location>
        <position position="487"/>
    </location>
    <ligand>
        <name>siroheme</name>
        <dbReference type="ChEBI" id="CHEBI:60052"/>
    </ligand>
    <ligandPart>
        <name>Fe</name>
        <dbReference type="ChEBI" id="CHEBI:18248"/>
    </ligandPart>
</feature>
<keyword evidence="19" id="KW-1185">Reference proteome</keyword>
<dbReference type="PRINTS" id="PR00397">
    <property type="entry name" value="SIROHAEM"/>
</dbReference>
<feature type="binding site" evidence="15">
    <location>
        <position position="483"/>
    </location>
    <ligand>
        <name>[4Fe-4S] cluster</name>
        <dbReference type="ChEBI" id="CHEBI:49883"/>
    </ligand>
</feature>
<evidence type="ECO:0000256" key="1">
    <source>
        <dbReference type="ARBA" id="ARBA00004774"/>
    </source>
</evidence>
<evidence type="ECO:0000313" key="18">
    <source>
        <dbReference type="EMBL" id="NGM80841.1"/>
    </source>
</evidence>
<sequence length="573" mass="64336">MAVYEKYPPHDAPHSDVEDIKRRSNYLRGSLTETLADPLTGSIPEDDNRLMKHHGSYMQDDRDLRAERAKSKLEPAYQFMLRVRAAGGVVTPDQWLMMDRVSHKYGNGTIRLTTRQSFQLHGVIKWNLKKTIKEVNDSLLSTLAACGDVNRNVMCNPNPYQSEIHSEVYELASKVSDHLDPRSRAYYEIWLDGEKVVDSQDGAEQEPIYGPVYLPRKFKIGIAVPPSNDVDVFSQDLGLIAIIEDGRLAGFNVSVGGGMGMTHGDPKTYPQLAKVIGFITPEQLIDVAEKTVTIQRDYGDRAVRKHARFKYTLDDRGLDWFTGELTERLGWALQDARPFKFDHNGDRYGWVKGSDGKWHFTLFIQNGRIKDEEGYPLMTGLREIAKVHTGDFRLTANQNLIIGGITSRNKKKIEGLIKEYGLTDGIQYSALRRNSMACVALPTCGLAMAESERYLPELLDKLDLMLEEAGLRDEDIVIRMTGCPNGCARPALAELAFIGKAPGKYNMYLGGSFTGDRLSKLYKENIGETEILGTLGPIFNRYAKEREGGEHFGDFVIRAGYVPAVLDGRDFHA</sequence>
<evidence type="ECO:0000256" key="13">
    <source>
        <dbReference type="ARBA" id="ARBA00057160"/>
    </source>
</evidence>
<dbReference type="NCBIfam" id="NF010029">
    <property type="entry name" value="PRK13504.1"/>
    <property type="match status" value="1"/>
</dbReference>
<evidence type="ECO:0000256" key="3">
    <source>
        <dbReference type="ARBA" id="ARBA00022485"/>
    </source>
</evidence>
<dbReference type="FunFam" id="3.30.413.10:FF:000004">
    <property type="entry name" value="Sulfite reductase [NADPH] hemoprotein beta-component"/>
    <property type="match status" value="1"/>
</dbReference>
<dbReference type="Pfam" id="PF03460">
    <property type="entry name" value="NIR_SIR_ferr"/>
    <property type="match status" value="2"/>
</dbReference>
<dbReference type="GO" id="GO:0051539">
    <property type="term" value="F:4 iron, 4 sulfur cluster binding"/>
    <property type="evidence" value="ECO:0007669"/>
    <property type="project" value="UniProtKB-KW"/>
</dbReference>
<dbReference type="GO" id="GO:0020037">
    <property type="term" value="F:heme binding"/>
    <property type="evidence" value="ECO:0007669"/>
    <property type="project" value="InterPro"/>
</dbReference>
<dbReference type="HAMAP" id="MF_01540">
    <property type="entry name" value="CysI"/>
    <property type="match status" value="1"/>
</dbReference>
<evidence type="ECO:0000256" key="11">
    <source>
        <dbReference type="ARBA" id="ARBA00023192"/>
    </source>
</evidence>
<keyword evidence="6 15" id="KW-0479">Metal-binding</keyword>
<comment type="caution">
    <text evidence="18">The sequence shown here is derived from an EMBL/GenBank/DDBJ whole genome shotgun (WGS) entry which is preliminary data.</text>
</comment>
<dbReference type="RefSeq" id="WP_165093193.1">
    <property type="nucleotide sequence ID" value="NZ_JAAKGU010000001.1"/>
</dbReference>
<dbReference type="EMBL" id="JAAKGU010000001">
    <property type="protein sequence ID" value="NGM80841.1"/>
    <property type="molecule type" value="Genomic_DNA"/>
</dbReference>
<dbReference type="InterPro" id="IPR005117">
    <property type="entry name" value="NiRdtase/SiRdtase_haem-b_fer"/>
</dbReference>
<evidence type="ECO:0000256" key="10">
    <source>
        <dbReference type="ARBA" id="ARBA00023014"/>
    </source>
</evidence>